<evidence type="ECO:0000313" key="1">
    <source>
        <dbReference type="EMBL" id="AKU95585.1"/>
    </source>
</evidence>
<accession>A0A0K1PPW9</accession>
<dbReference type="AlphaFoldDB" id="A0A0K1PPW9"/>
<proteinExistence type="predicted"/>
<dbReference type="RefSeq" id="WP_146647010.1">
    <property type="nucleotide sequence ID" value="NZ_CP012333.1"/>
</dbReference>
<evidence type="ECO:0000313" key="2">
    <source>
        <dbReference type="Proteomes" id="UP000064967"/>
    </source>
</evidence>
<organism evidence="1 2">
    <name type="scientific">Labilithrix luteola</name>
    <dbReference type="NCBI Taxonomy" id="1391654"/>
    <lineage>
        <taxon>Bacteria</taxon>
        <taxon>Pseudomonadati</taxon>
        <taxon>Myxococcota</taxon>
        <taxon>Polyangia</taxon>
        <taxon>Polyangiales</taxon>
        <taxon>Labilitrichaceae</taxon>
        <taxon>Labilithrix</taxon>
    </lineage>
</organism>
<gene>
    <name evidence="1" type="ORF">AKJ09_02249</name>
</gene>
<keyword evidence="2" id="KW-1185">Reference proteome</keyword>
<reference evidence="1 2" key="1">
    <citation type="submission" date="2015-08" db="EMBL/GenBank/DDBJ databases">
        <authorList>
            <person name="Babu N.S."/>
            <person name="Beckwith C.J."/>
            <person name="Beseler K.G."/>
            <person name="Brison A."/>
            <person name="Carone J.V."/>
            <person name="Caskin T.P."/>
            <person name="Diamond M."/>
            <person name="Durham M.E."/>
            <person name="Foxe J.M."/>
            <person name="Go M."/>
            <person name="Henderson B.A."/>
            <person name="Jones I.B."/>
            <person name="McGettigan J.A."/>
            <person name="Micheletti S.J."/>
            <person name="Nasrallah M.E."/>
            <person name="Ortiz D."/>
            <person name="Piller C.R."/>
            <person name="Privatt S.R."/>
            <person name="Schneider S.L."/>
            <person name="Sharp S."/>
            <person name="Smith T.C."/>
            <person name="Stanton J.D."/>
            <person name="Ullery H.E."/>
            <person name="Wilson R.J."/>
            <person name="Serrano M.G."/>
            <person name="Buck G."/>
            <person name="Lee V."/>
            <person name="Wang Y."/>
            <person name="Carvalho R."/>
            <person name="Voegtly L."/>
            <person name="Shi R."/>
            <person name="Duckworth R."/>
            <person name="Johnson A."/>
            <person name="Loviza R."/>
            <person name="Walstead R."/>
            <person name="Shah Z."/>
            <person name="Kiflezghi M."/>
            <person name="Wade K."/>
            <person name="Ball S.L."/>
            <person name="Bradley K.W."/>
            <person name="Asai D.J."/>
            <person name="Bowman C.A."/>
            <person name="Russell D.A."/>
            <person name="Pope W.H."/>
            <person name="Jacobs-Sera D."/>
            <person name="Hendrix R.W."/>
            <person name="Hatfull G.F."/>
        </authorList>
    </citation>
    <scope>NUCLEOTIDE SEQUENCE [LARGE SCALE GENOMIC DNA]</scope>
    <source>
        <strain evidence="1 2">DSM 27648</strain>
    </source>
</reference>
<dbReference type="KEGG" id="llu:AKJ09_02249"/>
<dbReference type="EMBL" id="CP012333">
    <property type="protein sequence ID" value="AKU95585.1"/>
    <property type="molecule type" value="Genomic_DNA"/>
</dbReference>
<sequence length="75" mass="8259">MPQLPQRTKDDAIGTVYRAQTPAKHHLYVKKNEDGWLYFGGKGVEDCLAEYANSPGKGGLFNDHLIANSISISPK</sequence>
<protein>
    <submittedName>
        <fullName evidence="1">Uncharacterized protein</fullName>
    </submittedName>
</protein>
<name>A0A0K1PPW9_9BACT</name>
<dbReference type="Proteomes" id="UP000064967">
    <property type="component" value="Chromosome"/>
</dbReference>